<dbReference type="GO" id="GO:0005506">
    <property type="term" value="F:iron ion binding"/>
    <property type="evidence" value="ECO:0007669"/>
    <property type="project" value="InterPro"/>
</dbReference>
<dbReference type="GO" id="GO:0016020">
    <property type="term" value="C:membrane"/>
    <property type="evidence" value="ECO:0007669"/>
    <property type="project" value="UniProtKB-SubCell"/>
</dbReference>
<dbReference type="AlphaFoldDB" id="A0A8G1RX74"/>
<name>A0A8G1RX74_9EURO</name>
<dbReference type="GO" id="GO:0016705">
    <property type="term" value="F:oxidoreductase activity, acting on paired donors, with incorporation or reduction of molecular oxygen"/>
    <property type="evidence" value="ECO:0007669"/>
    <property type="project" value="InterPro"/>
</dbReference>
<organism evidence="14 15">
    <name type="scientific">Aspergillus fijiensis CBS 313.89</name>
    <dbReference type="NCBI Taxonomy" id="1448319"/>
    <lineage>
        <taxon>Eukaryota</taxon>
        <taxon>Fungi</taxon>
        <taxon>Dikarya</taxon>
        <taxon>Ascomycota</taxon>
        <taxon>Pezizomycotina</taxon>
        <taxon>Eurotiomycetes</taxon>
        <taxon>Eurotiomycetidae</taxon>
        <taxon>Eurotiales</taxon>
        <taxon>Aspergillaceae</taxon>
        <taxon>Aspergillus</taxon>
    </lineage>
</organism>
<comment type="cofactor">
    <cofactor evidence="1 12">
        <name>heme</name>
        <dbReference type="ChEBI" id="CHEBI:30413"/>
    </cofactor>
</comment>
<reference evidence="14 15" key="1">
    <citation type="submission" date="2018-02" db="EMBL/GenBank/DDBJ databases">
        <title>The genomes of Aspergillus section Nigri reveals drivers in fungal speciation.</title>
        <authorList>
            <consortium name="DOE Joint Genome Institute"/>
            <person name="Vesth T.C."/>
            <person name="Nybo J."/>
            <person name="Theobald S."/>
            <person name="Brandl J."/>
            <person name="Frisvad J.C."/>
            <person name="Nielsen K.F."/>
            <person name="Lyhne E.K."/>
            <person name="Kogle M.E."/>
            <person name="Kuo A."/>
            <person name="Riley R."/>
            <person name="Clum A."/>
            <person name="Nolan M."/>
            <person name="Lipzen A."/>
            <person name="Salamov A."/>
            <person name="Henrissat B."/>
            <person name="Wiebenga A."/>
            <person name="De vries R.P."/>
            <person name="Grigoriev I.V."/>
            <person name="Mortensen U.H."/>
            <person name="Andersen M.R."/>
            <person name="Baker S.E."/>
        </authorList>
    </citation>
    <scope>NUCLEOTIDE SEQUENCE [LARGE SCALE GENOMIC DNA]</scope>
    <source>
        <strain evidence="14 15">CBS 313.89</strain>
    </source>
</reference>
<keyword evidence="8 13" id="KW-0560">Oxidoreductase</keyword>
<dbReference type="SUPFAM" id="SSF48264">
    <property type="entry name" value="Cytochrome P450"/>
    <property type="match status" value="1"/>
</dbReference>
<dbReference type="PRINTS" id="PR00465">
    <property type="entry name" value="EP450IV"/>
</dbReference>
<dbReference type="PROSITE" id="PS00086">
    <property type="entry name" value="CYTOCHROME_P450"/>
    <property type="match status" value="1"/>
</dbReference>
<dbReference type="InterPro" id="IPR036396">
    <property type="entry name" value="Cyt_P450_sf"/>
</dbReference>
<dbReference type="Pfam" id="PF00067">
    <property type="entry name" value="p450"/>
    <property type="match status" value="1"/>
</dbReference>
<evidence type="ECO:0000256" key="2">
    <source>
        <dbReference type="ARBA" id="ARBA00004167"/>
    </source>
</evidence>
<keyword evidence="4 12" id="KW-0349">Heme</keyword>
<keyword evidence="9 12" id="KW-0408">Iron</keyword>
<keyword evidence="10 13" id="KW-0503">Monooxygenase</keyword>
<evidence type="ECO:0000256" key="9">
    <source>
        <dbReference type="ARBA" id="ARBA00023004"/>
    </source>
</evidence>
<gene>
    <name evidence="14" type="ORF">BO72DRAFT_520129</name>
</gene>
<keyword evidence="15" id="KW-1185">Reference proteome</keyword>
<dbReference type="OrthoDB" id="1844152at2759"/>
<sequence length="510" mass="56940">MVTIAFSQLLYPSIGLASLLFFLRAILAFSGEPKPVNWHAWDPFQRKAKQEFYSNARGLIAKGLEKGRSVFRLATNMGTYLILSDRYAEEIRNDERFSAYDALVDVILLELPGFETAFQGSLHNHVSPIAIQALNKELVHLTRPLSEEASECLRTQWTEMSDWQTVSIRETVLALVAQMTTRALIGPELSRNPDWLEIAISFTTNRAIAVAAIQAWPRFLQPLAHWFLGPCQTVRRQIQRARAMLLPVLREKAGRTNDDDPSASTTAHRDFSTLTFIDQFARGARYDATLAQLRLIAVSVLTTADLVEKVVARLVGHPELIPPLREEAIAVLTASPQGIHRSSLLKLTLMESVMKESQRLEPATLISMFRVAKETVTLQDGTPIPKGTHLAFANDLRLDATLYPEPEVFDGHRFERMRGDPRTAGLAPFTKTRMSHLAFGHGKHACPGRFLSCDEAKLILCHMLLKYEIRALKGGVGGVVVSGMFVQREPGARMVVRARELEVGLAETLQ</sequence>
<evidence type="ECO:0000256" key="8">
    <source>
        <dbReference type="ARBA" id="ARBA00023002"/>
    </source>
</evidence>
<evidence type="ECO:0000256" key="12">
    <source>
        <dbReference type="PIRSR" id="PIRSR602403-1"/>
    </source>
</evidence>
<evidence type="ECO:0000313" key="14">
    <source>
        <dbReference type="EMBL" id="RAK80859.1"/>
    </source>
</evidence>
<dbReference type="InterPro" id="IPR017972">
    <property type="entry name" value="Cyt_P450_CS"/>
</dbReference>
<dbReference type="InterPro" id="IPR001128">
    <property type="entry name" value="Cyt_P450"/>
</dbReference>
<keyword evidence="5" id="KW-0812">Transmembrane</keyword>
<keyword evidence="7" id="KW-1133">Transmembrane helix</keyword>
<evidence type="ECO:0000256" key="13">
    <source>
        <dbReference type="RuleBase" id="RU000461"/>
    </source>
</evidence>
<dbReference type="RefSeq" id="XP_040804869.1">
    <property type="nucleotide sequence ID" value="XM_040949715.1"/>
</dbReference>
<dbReference type="Gene3D" id="1.10.630.10">
    <property type="entry name" value="Cytochrome P450"/>
    <property type="match status" value="1"/>
</dbReference>
<evidence type="ECO:0000256" key="5">
    <source>
        <dbReference type="ARBA" id="ARBA00022692"/>
    </source>
</evidence>
<dbReference type="PANTHER" id="PTHR46206:SF3">
    <property type="entry name" value="P450, PUTATIVE (EUROFUNG)-RELATED"/>
    <property type="match status" value="1"/>
</dbReference>
<feature type="binding site" description="axial binding residue" evidence="12">
    <location>
        <position position="446"/>
    </location>
    <ligand>
        <name>heme</name>
        <dbReference type="ChEBI" id="CHEBI:30413"/>
    </ligand>
    <ligandPart>
        <name>Fe</name>
        <dbReference type="ChEBI" id="CHEBI:18248"/>
    </ligandPart>
</feature>
<dbReference type="VEuPathDB" id="FungiDB:BO72DRAFT_520129"/>
<dbReference type="GO" id="GO:0020037">
    <property type="term" value="F:heme binding"/>
    <property type="evidence" value="ECO:0007669"/>
    <property type="project" value="InterPro"/>
</dbReference>
<evidence type="ECO:0000256" key="11">
    <source>
        <dbReference type="ARBA" id="ARBA00023136"/>
    </source>
</evidence>
<evidence type="ECO:0000256" key="7">
    <source>
        <dbReference type="ARBA" id="ARBA00022989"/>
    </source>
</evidence>
<evidence type="ECO:0000256" key="4">
    <source>
        <dbReference type="ARBA" id="ARBA00022617"/>
    </source>
</evidence>
<dbReference type="GO" id="GO:0019748">
    <property type="term" value="P:secondary metabolic process"/>
    <property type="evidence" value="ECO:0007669"/>
    <property type="project" value="UniProtKB-ARBA"/>
</dbReference>
<evidence type="ECO:0000256" key="1">
    <source>
        <dbReference type="ARBA" id="ARBA00001971"/>
    </source>
</evidence>
<accession>A0A8G1RX74</accession>
<keyword evidence="11" id="KW-0472">Membrane</keyword>
<evidence type="ECO:0000256" key="6">
    <source>
        <dbReference type="ARBA" id="ARBA00022723"/>
    </source>
</evidence>
<dbReference type="GO" id="GO:0004497">
    <property type="term" value="F:monooxygenase activity"/>
    <property type="evidence" value="ECO:0007669"/>
    <property type="project" value="UniProtKB-KW"/>
</dbReference>
<keyword evidence="6 12" id="KW-0479">Metal-binding</keyword>
<comment type="subcellular location">
    <subcellularLocation>
        <location evidence="2">Membrane</location>
        <topology evidence="2">Single-pass membrane protein</topology>
    </subcellularLocation>
</comment>
<dbReference type="InterPro" id="IPR002403">
    <property type="entry name" value="Cyt_P450_E_grp-IV"/>
</dbReference>
<comment type="similarity">
    <text evidence="3 13">Belongs to the cytochrome P450 family.</text>
</comment>
<dbReference type="GeneID" id="63867050"/>
<dbReference type="PANTHER" id="PTHR46206">
    <property type="entry name" value="CYTOCHROME P450"/>
    <property type="match status" value="1"/>
</dbReference>
<proteinExistence type="inferred from homology"/>
<dbReference type="Proteomes" id="UP000249789">
    <property type="component" value="Unassembled WGS sequence"/>
</dbReference>
<dbReference type="EMBL" id="KZ824627">
    <property type="protein sequence ID" value="RAK80859.1"/>
    <property type="molecule type" value="Genomic_DNA"/>
</dbReference>
<evidence type="ECO:0000256" key="10">
    <source>
        <dbReference type="ARBA" id="ARBA00023033"/>
    </source>
</evidence>
<dbReference type="CDD" id="cd11041">
    <property type="entry name" value="CYP503A1-like"/>
    <property type="match status" value="1"/>
</dbReference>
<evidence type="ECO:0000256" key="3">
    <source>
        <dbReference type="ARBA" id="ARBA00010617"/>
    </source>
</evidence>
<protein>
    <submittedName>
        <fullName evidence="14">Putative cytochrome P450 monooxygenase</fullName>
    </submittedName>
</protein>
<evidence type="ECO:0000313" key="15">
    <source>
        <dbReference type="Proteomes" id="UP000249789"/>
    </source>
</evidence>